<protein>
    <submittedName>
        <fullName evidence="1">Bacterial Ig-like domain (DUF1927)</fullName>
    </submittedName>
</protein>
<organism evidence="1 2">
    <name type="scientific">Singulisphaera acidiphila (strain ATCC BAA-1392 / DSM 18658 / VKM B-2454 / MOB10)</name>
    <dbReference type="NCBI Taxonomy" id="886293"/>
    <lineage>
        <taxon>Bacteria</taxon>
        <taxon>Pseudomonadati</taxon>
        <taxon>Planctomycetota</taxon>
        <taxon>Planctomycetia</taxon>
        <taxon>Isosphaerales</taxon>
        <taxon>Isosphaeraceae</taxon>
        <taxon>Singulisphaera</taxon>
    </lineage>
</organism>
<dbReference type="eggNOG" id="COG2319">
    <property type="taxonomic scope" value="Bacteria"/>
</dbReference>
<dbReference type="AlphaFoldDB" id="L0DLU1"/>
<sequence length="621" mass="65818">MRLSILKDRGLTFVGLLWLTETIAQSPPAPATPRVLLHEPVITGLTPPGVTVGGTTKWTLSGRNLDGVERLRISGSGVDVLEHKLTAAGQLEVAVRTRVTAEPGIRELRADGPSGLSNLVLFRVDTLNQVEESEPNDDPAHADPLGLNMVASGVLGDRDVDHVRIKGGAGDPFTVEVEARRLGSPLAPVITLLDGAGRSLAQGRDTPGLEGDCRVTSRFPTDGTVIVRVHDALYQGGDAACYRLRVFNAPFATALFPLGGPRGETIDVMASGGTLDVPLHQRITLPDRPGTLVELPPFDGLRGPLIVPHRLVVGTGPDVVETQSVTRLPRGATANGCIEKPGEVDRYLVAVRQGERLQVGIQAASLGSWLDSVVTLRDDQGRQIAENDDPMEVGAPTLLAAWSPGQGAFPTDSLLVQQAETDGDWLIEVADRYGNGGAEFAYRMTVEPVRPDFAVTFQPDLERGESGDDPRILEAAKAQRSVLNLAPGSTRRVTLRIAVDGRIGPIVLRATGLPSGVTAEPVTVRPERGGGRPAATGKLRAPSVTAALILRVAEDAEPAVGELKVTATSTLTDGSTFSRVATVWTLLGSGDETPLRRPLFRELSALPVKILSPSPLGMRRP</sequence>
<dbReference type="InterPro" id="IPR013783">
    <property type="entry name" value="Ig-like_fold"/>
</dbReference>
<keyword evidence="2" id="KW-1185">Reference proteome</keyword>
<name>L0DLU1_SINAD</name>
<gene>
    <name evidence="1" type="ordered locus">Sinac_6112</name>
</gene>
<dbReference type="Gene3D" id="2.60.120.380">
    <property type="match status" value="2"/>
</dbReference>
<dbReference type="RefSeq" id="WP_015249307.1">
    <property type="nucleotide sequence ID" value="NC_019892.1"/>
</dbReference>
<dbReference type="HOGENOM" id="CLU_439976_0_0_0"/>
<proteinExistence type="predicted"/>
<dbReference type="Gene3D" id="2.60.40.10">
    <property type="entry name" value="Immunoglobulins"/>
    <property type="match status" value="1"/>
</dbReference>
<evidence type="ECO:0000313" key="2">
    <source>
        <dbReference type="Proteomes" id="UP000010798"/>
    </source>
</evidence>
<accession>L0DLU1</accession>
<dbReference type="KEGG" id="saci:Sinac_6112"/>
<evidence type="ECO:0000313" key="1">
    <source>
        <dbReference type="EMBL" id="AGA30217.1"/>
    </source>
</evidence>
<dbReference type="Proteomes" id="UP000010798">
    <property type="component" value="Chromosome"/>
</dbReference>
<dbReference type="STRING" id="886293.Sinac_6112"/>
<reference evidence="1 2" key="1">
    <citation type="submission" date="2012-02" db="EMBL/GenBank/DDBJ databases">
        <title>Complete sequence of chromosome of Singulisphaera acidiphila DSM 18658.</title>
        <authorList>
            <consortium name="US DOE Joint Genome Institute (JGI-PGF)"/>
            <person name="Lucas S."/>
            <person name="Copeland A."/>
            <person name="Lapidus A."/>
            <person name="Glavina del Rio T."/>
            <person name="Dalin E."/>
            <person name="Tice H."/>
            <person name="Bruce D."/>
            <person name="Goodwin L."/>
            <person name="Pitluck S."/>
            <person name="Peters L."/>
            <person name="Ovchinnikova G."/>
            <person name="Chertkov O."/>
            <person name="Kyrpides N."/>
            <person name="Mavromatis K."/>
            <person name="Ivanova N."/>
            <person name="Brettin T."/>
            <person name="Detter J.C."/>
            <person name="Han C."/>
            <person name="Larimer F."/>
            <person name="Land M."/>
            <person name="Hauser L."/>
            <person name="Markowitz V."/>
            <person name="Cheng J.-F."/>
            <person name="Hugenholtz P."/>
            <person name="Woyke T."/>
            <person name="Wu D."/>
            <person name="Tindall B."/>
            <person name="Pomrenke H."/>
            <person name="Brambilla E."/>
            <person name="Klenk H.-P."/>
            <person name="Eisen J.A."/>
        </authorList>
    </citation>
    <scope>NUCLEOTIDE SEQUENCE [LARGE SCALE GENOMIC DNA]</scope>
    <source>
        <strain evidence="2">ATCC BAA-1392 / DSM 18658 / VKM B-2454 / MOB10</strain>
    </source>
</reference>
<dbReference type="OrthoDB" id="237792at2"/>
<dbReference type="EMBL" id="CP003364">
    <property type="protein sequence ID" value="AGA30217.1"/>
    <property type="molecule type" value="Genomic_DNA"/>
</dbReference>